<evidence type="ECO:0000313" key="1">
    <source>
        <dbReference type="EMBL" id="KAK9120912.1"/>
    </source>
</evidence>
<evidence type="ECO:0000313" key="2">
    <source>
        <dbReference type="Proteomes" id="UP001420932"/>
    </source>
</evidence>
<dbReference type="Proteomes" id="UP001420932">
    <property type="component" value="Unassembled WGS sequence"/>
</dbReference>
<name>A0AAP0ISE3_9MAGN</name>
<proteinExistence type="predicted"/>
<organism evidence="1 2">
    <name type="scientific">Stephania yunnanensis</name>
    <dbReference type="NCBI Taxonomy" id="152371"/>
    <lineage>
        <taxon>Eukaryota</taxon>
        <taxon>Viridiplantae</taxon>
        <taxon>Streptophyta</taxon>
        <taxon>Embryophyta</taxon>
        <taxon>Tracheophyta</taxon>
        <taxon>Spermatophyta</taxon>
        <taxon>Magnoliopsida</taxon>
        <taxon>Ranunculales</taxon>
        <taxon>Menispermaceae</taxon>
        <taxon>Menispermoideae</taxon>
        <taxon>Cissampelideae</taxon>
        <taxon>Stephania</taxon>
    </lineage>
</organism>
<gene>
    <name evidence="1" type="ORF">Syun_018529</name>
</gene>
<dbReference type="AlphaFoldDB" id="A0AAP0ISE3"/>
<protein>
    <submittedName>
        <fullName evidence="1">Uncharacterized protein</fullName>
    </submittedName>
</protein>
<comment type="caution">
    <text evidence="1">The sequence shown here is derived from an EMBL/GenBank/DDBJ whole genome shotgun (WGS) entry which is preliminary data.</text>
</comment>
<reference evidence="1 2" key="1">
    <citation type="submission" date="2024-01" db="EMBL/GenBank/DDBJ databases">
        <title>Genome assemblies of Stephania.</title>
        <authorList>
            <person name="Yang L."/>
        </authorList>
    </citation>
    <scope>NUCLEOTIDE SEQUENCE [LARGE SCALE GENOMIC DNA]</scope>
    <source>
        <strain evidence="1">YNDBR</strain>
        <tissue evidence="1">Leaf</tissue>
    </source>
</reference>
<sequence>MLGDVSGDVAVPGLRWKLGPSQLHSPYLSLRSNHKACAEEEYKKASTIFLEIELRIHEMTMKSTLHQRS</sequence>
<keyword evidence="2" id="KW-1185">Reference proteome</keyword>
<dbReference type="EMBL" id="JBBNAF010000008">
    <property type="protein sequence ID" value="KAK9120912.1"/>
    <property type="molecule type" value="Genomic_DNA"/>
</dbReference>
<accession>A0AAP0ISE3</accession>